<comment type="caution">
    <text evidence="3">The sequence shown here is derived from an EMBL/GenBank/DDBJ whole genome shotgun (WGS) entry which is preliminary data.</text>
</comment>
<evidence type="ECO:0000313" key="3">
    <source>
        <dbReference type="EMBL" id="PXY17441.1"/>
    </source>
</evidence>
<dbReference type="EMBL" id="MASW01000014">
    <property type="protein sequence ID" value="PXY17441.1"/>
    <property type="molecule type" value="Genomic_DNA"/>
</dbReference>
<protein>
    <submittedName>
        <fullName evidence="3">Uncharacterized protein</fullName>
    </submittedName>
</protein>
<feature type="domain" description="DUF4872" evidence="2">
    <location>
        <begin position="162"/>
        <end position="345"/>
    </location>
</feature>
<gene>
    <name evidence="3" type="ORF">BAY60_34745</name>
</gene>
<dbReference type="Pfam" id="PF16169">
    <property type="entry name" value="DUF4872"/>
    <property type="match status" value="1"/>
</dbReference>
<dbReference type="AlphaFoldDB" id="A0A2V4ADP9"/>
<evidence type="ECO:0000313" key="4">
    <source>
        <dbReference type="Proteomes" id="UP000249915"/>
    </source>
</evidence>
<feature type="domain" description="Butirosin biosynthesis protein H N-terminal" evidence="1">
    <location>
        <begin position="17"/>
        <end position="151"/>
    </location>
</feature>
<keyword evidence="4" id="KW-1185">Reference proteome</keyword>
<name>A0A2V4ADP9_9PSEU</name>
<dbReference type="Pfam" id="PF14399">
    <property type="entry name" value="BtrH_N"/>
    <property type="match status" value="1"/>
</dbReference>
<dbReference type="InterPro" id="IPR026935">
    <property type="entry name" value="BtrH_N"/>
</dbReference>
<accession>A0A2V4ADP9</accession>
<dbReference type="RefSeq" id="WP_112285732.1">
    <property type="nucleotide sequence ID" value="NZ_MASW01000014.1"/>
</dbReference>
<proteinExistence type="predicted"/>
<reference evidence="3 4" key="1">
    <citation type="submission" date="2016-07" db="EMBL/GenBank/DDBJ databases">
        <title>Draft genome sequence of Prauserella muralis DSM 45305, isolated from a mould-covered wall in an indoor environment.</title>
        <authorList>
            <person name="Ruckert C."/>
            <person name="Albersmeier A."/>
            <person name="Jiang C.-L."/>
            <person name="Jiang Y."/>
            <person name="Kalinowski J."/>
            <person name="Schneider O."/>
            <person name="Winkler A."/>
            <person name="Zotchev S.B."/>
        </authorList>
    </citation>
    <scope>NUCLEOTIDE SEQUENCE [LARGE SCALE GENOMIC DNA]</scope>
    <source>
        <strain evidence="3 4">DSM 45305</strain>
    </source>
</reference>
<evidence type="ECO:0000259" key="1">
    <source>
        <dbReference type="Pfam" id="PF14399"/>
    </source>
</evidence>
<organism evidence="3 4">
    <name type="scientific">Prauserella muralis</name>
    <dbReference type="NCBI Taxonomy" id="588067"/>
    <lineage>
        <taxon>Bacteria</taxon>
        <taxon>Bacillati</taxon>
        <taxon>Actinomycetota</taxon>
        <taxon>Actinomycetes</taxon>
        <taxon>Pseudonocardiales</taxon>
        <taxon>Pseudonocardiaceae</taxon>
        <taxon>Prauserella</taxon>
    </lineage>
</organism>
<dbReference type="Proteomes" id="UP000249915">
    <property type="component" value="Unassembled WGS sequence"/>
</dbReference>
<dbReference type="OrthoDB" id="4075615at2"/>
<dbReference type="InterPro" id="IPR032369">
    <property type="entry name" value="DUF4872"/>
</dbReference>
<evidence type="ECO:0000259" key="2">
    <source>
        <dbReference type="Pfam" id="PF16169"/>
    </source>
</evidence>
<sequence>MTGRRVISDYPHQLAGHCGSGALRDLMQWARLSYDETPLDEGTVFGLGGELGFSYLRHPAMSPPIYLVGRGPDLTGGFTRRLGITATQHATDDPDEGWAWVREELDHGYPVLCWADIAHLPYLRVRLSMSRHDIVITGYDDHTRTATVVDNDRADPQPVPYDALARARSSTGFPVPTRHTTYRLRYPTQLPPLADTAADACHAAARALRNAQSLLPAGQLDGVADLVHGAGLDGISVFVDDLRRWPDVFTPTQLDTVLTALAAFIDKAGTGGSLFRRLQADYLHYLNQRTGLPIAGQAADLYAQLTQLWHGLARIATADISTTTRVTALADTAEHLPELEQQGADLLDLLARELSS</sequence>